<gene>
    <name evidence="2" type="ORF">NG824_10115</name>
</gene>
<keyword evidence="2" id="KW-0489">Methyltransferase</keyword>
<dbReference type="GO" id="GO:0008168">
    <property type="term" value="F:methyltransferase activity"/>
    <property type="evidence" value="ECO:0007669"/>
    <property type="project" value="UniProtKB-KW"/>
</dbReference>
<dbReference type="RefSeq" id="WP_267094068.1">
    <property type="nucleotide sequence ID" value="NZ_CP099534.1"/>
</dbReference>
<reference evidence="2" key="1">
    <citation type="submission" date="2022-06" db="EMBL/GenBank/DDBJ databases">
        <title>Dynamics of rice microbiomes reveals core vertical transmitted seed endophytes.</title>
        <authorList>
            <person name="Liao K."/>
            <person name="Zhang X."/>
        </authorList>
    </citation>
    <scope>NUCLEOTIDE SEQUENCE</scope>
    <source>
        <strain evidence="2">JR3-14</strain>
    </source>
</reference>
<dbReference type="Proteomes" id="UP001164392">
    <property type="component" value="Chromosome"/>
</dbReference>
<dbReference type="InterPro" id="IPR052514">
    <property type="entry name" value="SAM-dependent_MTase"/>
</dbReference>
<evidence type="ECO:0000259" key="1">
    <source>
        <dbReference type="Pfam" id="PF05050"/>
    </source>
</evidence>
<dbReference type="InterPro" id="IPR029063">
    <property type="entry name" value="SAM-dependent_MTases_sf"/>
</dbReference>
<dbReference type="NCBIfam" id="TIGR01444">
    <property type="entry name" value="fkbM_fam"/>
    <property type="match status" value="1"/>
</dbReference>
<organism evidence="2 3">
    <name type="scientific">Xanthomonas sacchari</name>
    <dbReference type="NCBI Taxonomy" id="56458"/>
    <lineage>
        <taxon>Bacteria</taxon>
        <taxon>Pseudomonadati</taxon>
        <taxon>Pseudomonadota</taxon>
        <taxon>Gammaproteobacteria</taxon>
        <taxon>Lysobacterales</taxon>
        <taxon>Lysobacteraceae</taxon>
        <taxon>Xanthomonas</taxon>
    </lineage>
</organism>
<evidence type="ECO:0000313" key="2">
    <source>
        <dbReference type="EMBL" id="UYK90702.1"/>
    </source>
</evidence>
<name>A0AA46YB13_9XANT</name>
<dbReference type="InterPro" id="IPR006342">
    <property type="entry name" value="FkbM_mtfrase"/>
</dbReference>
<dbReference type="PANTHER" id="PTHR34203:SF15">
    <property type="entry name" value="SLL1173 PROTEIN"/>
    <property type="match status" value="1"/>
</dbReference>
<protein>
    <submittedName>
        <fullName evidence="2">FkbM family methyltransferase</fullName>
    </submittedName>
</protein>
<sequence>MHASGATGFARIARGRQSPRGLIALPRDMPLVSVFPAFARLLWRALSSGPMTDHLAARQREADLIDACKRAGGAIFLAPSSSLGGLYAARAAALLAERVPGIRIVALDDVFHERRITDAGFDDVRPTATFLRDPDLAGLPTINCAYMPTAWLHFDQLQRLGSGRRVDLPQLMYALDIPLVYQSGQVTREQTLAHAAQFDAMRGRFADALSVRTLDAILQMRMDGDRRPLLDVLCPMEQEYYSVYSALEHPLRIGADEHYVDIGAYRGDTVKKFRAASRHRYAAIHAFEPDPENFAALQQGLADDDGRTTLYNAAVSDVAGPVAFDARGTMGSRIDGSGAARVDGVRLDDLIEEVSVLKMDVEGAEARVLRGGAALIGRCRPRMAITCYHHALDLLDIVAELDRILPDAKLRLRQYAFYFYDTVLYVE</sequence>
<evidence type="ECO:0000313" key="3">
    <source>
        <dbReference type="Proteomes" id="UP001164392"/>
    </source>
</evidence>
<dbReference type="SUPFAM" id="SSF53335">
    <property type="entry name" value="S-adenosyl-L-methionine-dependent methyltransferases"/>
    <property type="match status" value="1"/>
</dbReference>
<keyword evidence="2" id="KW-0808">Transferase</keyword>
<dbReference type="Pfam" id="PF05050">
    <property type="entry name" value="Methyltransf_21"/>
    <property type="match status" value="1"/>
</dbReference>
<dbReference type="EMBL" id="CP099534">
    <property type="protein sequence ID" value="UYK90702.1"/>
    <property type="molecule type" value="Genomic_DNA"/>
</dbReference>
<dbReference type="AlphaFoldDB" id="A0AA46YB13"/>
<dbReference type="GO" id="GO:0032259">
    <property type="term" value="P:methylation"/>
    <property type="evidence" value="ECO:0007669"/>
    <property type="project" value="UniProtKB-KW"/>
</dbReference>
<dbReference type="Gene3D" id="3.40.50.150">
    <property type="entry name" value="Vaccinia Virus protein VP39"/>
    <property type="match status" value="1"/>
</dbReference>
<feature type="domain" description="Methyltransferase FkbM" evidence="1">
    <location>
        <begin position="261"/>
        <end position="390"/>
    </location>
</feature>
<proteinExistence type="predicted"/>
<dbReference type="PANTHER" id="PTHR34203">
    <property type="entry name" value="METHYLTRANSFERASE, FKBM FAMILY PROTEIN"/>
    <property type="match status" value="1"/>
</dbReference>
<accession>A0AA46YB13</accession>